<name>A0A2T3ZEU2_TRIA4</name>
<dbReference type="AlphaFoldDB" id="A0A2T3ZEU2"/>
<dbReference type="Proteomes" id="UP000240493">
    <property type="component" value="Unassembled WGS sequence"/>
</dbReference>
<keyword evidence="1" id="KW-0812">Transmembrane</keyword>
<protein>
    <submittedName>
        <fullName evidence="2">Uncharacterized protein</fullName>
    </submittedName>
</protein>
<keyword evidence="1" id="KW-0472">Membrane</keyword>
<keyword evidence="3" id="KW-1185">Reference proteome</keyword>
<reference evidence="2 3" key="1">
    <citation type="submission" date="2016-07" db="EMBL/GenBank/DDBJ databases">
        <title>Multiple horizontal gene transfer events from other fungi enriched the ability of initially mycotrophic Trichoderma (Ascomycota) to feed on dead plant biomass.</title>
        <authorList>
            <consortium name="DOE Joint Genome Institute"/>
            <person name="Aerts A."/>
            <person name="Atanasova L."/>
            <person name="Chenthamara K."/>
            <person name="Zhang J."/>
            <person name="Grujic M."/>
            <person name="Henrissat B."/>
            <person name="Kuo A."/>
            <person name="Salamov A."/>
            <person name="Lipzen A."/>
            <person name="Labutti K."/>
            <person name="Barry K."/>
            <person name="Miao Y."/>
            <person name="Rahimi M.J."/>
            <person name="Shen Q."/>
            <person name="Grigoriev I.V."/>
            <person name="Kubicek C.P."/>
            <person name="Druzhinina I.S."/>
        </authorList>
    </citation>
    <scope>NUCLEOTIDE SEQUENCE [LARGE SCALE GENOMIC DNA]</scope>
    <source>
        <strain evidence="2 3">CBS 433.97</strain>
    </source>
</reference>
<sequence>MKQISPPVAEISKIKQQSGVQIPPIGAPSSAFFLALLLFFSSPSKMLLSSFVMLSRPHHSFARLSSK</sequence>
<evidence type="ECO:0000313" key="2">
    <source>
        <dbReference type="EMBL" id="PTB43314.1"/>
    </source>
</evidence>
<evidence type="ECO:0000313" key="3">
    <source>
        <dbReference type="Proteomes" id="UP000240493"/>
    </source>
</evidence>
<evidence type="ECO:0000256" key="1">
    <source>
        <dbReference type="SAM" id="Phobius"/>
    </source>
</evidence>
<accession>A0A2T3ZEU2</accession>
<feature type="transmembrane region" description="Helical" evidence="1">
    <location>
        <begin position="31"/>
        <end position="54"/>
    </location>
</feature>
<organism evidence="2 3">
    <name type="scientific">Trichoderma asperellum (strain ATCC 204424 / CBS 433.97 / NBRC 101777)</name>
    <dbReference type="NCBI Taxonomy" id="1042311"/>
    <lineage>
        <taxon>Eukaryota</taxon>
        <taxon>Fungi</taxon>
        <taxon>Dikarya</taxon>
        <taxon>Ascomycota</taxon>
        <taxon>Pezizomycotina</taxon>
        <taxon>Sordariomycetes</taxon>
        <taxon>Hypocreomycetidae</taxon>
        <taxon>Hypocreales</taxon>
        <taxon>Hypocreaceae</taxon>
        <taxon>Trichoderma</taxon>
    </lineage>
</organism>
<proteinExistence type="predicted"/>
<gene>
    <name evidence="2" type="ORF">M441DRAFT_370177</name>
</gene>
<dbReference type="EMBL" id="KZ679259">
    <property type="protein sequence ID" value="PTB43314.1"/>
    <property type="molecule type" value="Genomic_DNA"/>
</dbReference>
<keyword evidence="1" id="KW-1133">Transmembrane helix</keyword>